<organism evidence="1 2">
    <name type="scientific">Tulasnella calospora MUT 4182</name>
    <dbReference type="NCBI Taxonomy" id="1051891"/>
    <lineage>
        <taxon>Eukaryota</taxon>
        <taxon>Fungi</taxon>
        <taxon>Dikarya</taxon>
        <taxon>Basidiomycota</taxon>
        <taxon>Agaricomycotina</taxon>
        <taxon>Agaricomycetes</taxon>
        <taxon>Cantharellales</taxon>
        <taxon>Tulasnellaceae</taxon>
        <taxon>Tulasnella</taxon>
    </lineage>
</organism>
<dbReference type="HOGENOM" id="CLU_050912_0_0_1"/>
<evidence type="ECO:0000313" key="2">
    <source>
        <dbReference type="Proteomes" id="UP000054248"/>
    </source>
</evidence>
<protein>
    <recommendedName>
        <fullName evidence="3">F-box domain-containing protein</fullName>
    </recommendedName>
</protein>
<name>A0A0C3QNX1_9AGAM</name>
<sequence length="351" mass="39890">MAKRSLELSGNLPLNVSIRLLQLTDETEESFYEMHALLVEQVFRWKTLRVSSMVGLPPELRQWIPSELPSVVSLTLSIVVLEHVAANDTVALEPFISAPHLTFCASDIRMMFPLTYCPLLQEYHTMACSFNKRFRPPTRSLWRGLIEKLSQKCPQLEVLQVTVDSDHILVSASDVSPGEWPVLPSLTTLRLVRTTSSKKSSSVLTELKAPQLRRIEFLYHAPGYGTIREIQFPAKYDGRVLFSRIYAESVTKVLSRIPNVPGHQVELDLDSMIYGDPKPRKAETWEPLGIAPVTTWYRELWEEIRQTSPDVSWVVPSDEGAGTWKRLGGTDLSFDDAIAYLDRHRSVLRET</sequence>
<gene>
    <name evidence="1" type="ORF">M407DRAFT_21094</name>
</gene>
<dbReference type="AlphaFoldDB" id="A0A0C3QNX1"/>
<keyword evidence="2" id="KW-1185">Reference proteome</keyword>
<accession>A0A0C3QNX1</accession>
<dbReference type="EMBL" id="KN822978">
    <property type="protein sequence ID" value="KIO29841.1"/>
    <property type="molecule type" value="Genomic_DNA"/>
</dbReference>
<evidence type="ECO:0008006" key="3">
    <source>
        <dbReference type="Google" id="ProtNLM"/>
    </source>
</evidence>
<proteinExistence type="predicted"/>
<dbReference type="OrthoDB" id="2269034at2759"/>
<evidence type="ECO:0000313" key="1">
    <source>
        <dbReference type="EMBL" id="KIO29841.1"/>
    </source>
</evidence>
<reference evidence="1 2" key="1">
    <citation type="submission" date="2014-04" db="EMBL/GenBank/DDBJ databases">
        <authorList>
            <consortium name="DOE Joint Genome Institute"/>
            <person name="Kuo A."/>
            <person name="Girlanda M."/>
            <person name="Perotto S."/>
            <person name="Kohler A."/>
            <person name="Nagy L.G."/>
            <person name="Floudas D."/>
            <person name="Copeland A."/>
            <person name="Barry K.W."/>
            <person name="Cichocki N."/>
            <person name="Veneault-Fourrey C."/>
            <person name="LaButti K."/>
            <person name="Lindquist E.A."/>
            <person name="Lipzen A."/>
            <person name="Lundell T."/>
            <person name="Morin E."/>
            <person name="Murat C."/>
            <person name="Sun H."/>
            <person name="Tunlid A."/>
            <person name="Henrissat B."/>
            <person name="Grigoriev I.V."/>
            <person name="Hibbett D.S."/>
            <person name="Martin F."/>
            <person name="Nordberg H.P."/>
            <person name="Cantor M.N."/>
            <person name="Hua S.X."/>
        </authorList>
    </citation>
    <scope>NUCLEOTIDE SEQUENCE [LARGE SCALE GENOMIC DNA]</scope>
    <source>
        <strain evidence="1 2">MUT 4182</strain>
    </source>
</reference>
<reference evidence="2" key="2">
    <citation type="submission" date="2015-01" db="EMBL/GenBank/DDBJ databases">
        <title>Evolutionary Origins and Diversification of the Mycorrhizal Mutualists.</title>
        <authorList>
            <consortium name="DOE Joint Genome Institute"/>
            <consortium name="Mycorrhizal Genomics Consortium"/>
            <person name="Kohler A."/>
            <person name="Kuo A."/>
            <person name="Nagy L.G."/>
            <person name="Floudas D."/>
            <person name="Copeland A."/>
            <person name="Barry K.W."/>
            <person name="Cichocki N."/>
            <person name="Veneault-Fourrey C."/>
            <person name="LaButti K."/>
            <person name="Lindquist E.A."/>
            <person name="Lipzen A."/>
            <person name="Lundell T."/>
            <person name="Morin E."/>
            <person name="Murat C."/>
            <person name="Riley R."/>
            <person name="Ohm R."/>
            <person name="Sun H."/>
            <person name="Tunlid A."/>
            <person name="Henrissat B."/>
            <person name="Grigoriev I.V."/>
            <person name="Hibbett D.S."/>
            <person name="Martin F."/>
        </authorList>
    </citation>
    <scope>NUCLEOTIDE SEQUENCE [LARGE SCALE GENOMIC DNA]</scope>
    <source>
        <strain evidence="2">MUT 4182</strain>
    </source>
</reference>
<dbReference type="Proteomes" id="UP000054248">
    <property type="component" value="Unassembled WGS sequence"/>
</dbReference>